<dbReference type="AlphaFoldDB" id="A0AAV2R265"/>
<protein>
    <recommendedName>
        <fullName evidence="1">Reverse transcriptase domain-containing protein</fullName>
    </recommendedName>
</protein>
<dbReference type="InterPro" id="IPR000477">
    <property type="entry name" value="RT_dom"/>
</dbReference>
<dbReference type="EMBL" id="CAXKWB010013569">
    <property type="protein sequence ID" value="CAL4108197.1"/>
    <property type="molecule type" value="Genomic_DNA"/>
</dbReference>
<accession>A0AAV2R265</accession>
<dbReference type="PROSITE" id="PS50878">
    <property type="entry name" value="RT_POL"/>
    <property type="match status" value="1"/>
</dbReference>
<reference evidence="2 3" key="1">
    <citation type="submission" date="2024-05" db="EMBL/GenBank/DDBJ databases">
        <authorList>
            <person name="Wallberg A."/>
        </authorList>
    </citation>
    <scope>NUCLEOTIDE SEQUENCE [LARGE SCALE GENOMIC DNA]</scope>
</reference>
<evidence type="ECO:0000313" key="2">
    <source>
        <dbReference type="EMBL" id="CAL4108197.1"/>
    </source>
</evidence>
<gene>
    <name evidence="2" type="ORF">MNOR_LOCUS18738</name>
</gene>
<feature type="non-terminal residue" evidence="2">
    <location>
        <position position="121"/>
    </location>
</feature>
<evidence type="ECO:0000313" key="3">
    <source>
        <dbReference type="Proteomes" id="UP001497623"/>
    </source>
</evidence>
<feature type="non-terminal residue" evidence="2">
    <location>
        <position position="1"/>
    </location>
</feature>
<dbReference type="Proteomes" id="UP001497623">
    <property type="component" value="Unassembled WGS sequence"/>
</dbReference>
<proteinExistence type="predicted"/>
<keyword evidence="3" id="KW-1185">Reference proteome</keyword>
<sequence>PVISTTNAPHSRSSRWAAGILSGCVGLISDAHIRNTRDFTEKVRKSKAKGRLLSLDIKSLYPNVPVDEAIEVVRTYSTGPNPTFKNFPISPEIFCELLGGIMSFNQFTFNGNFYRQITGAP</sequence>
<dbReference type="PANTHER" id="PTHR21301:SF10">
    <property type="entry name" value="REVERSE TRANSCRIPTASE DOMAIN-CONTAINING PROTEIN"/>
    <property type="match status" value="1"/>
</dbReference>
<organism evidence="2 3">
    <name type="scientific">Meganyctiphanes norvegica</name>
    <name type="common">Northern krill</name>
    <name type="synonym">Thysanopoda norvegica</name>
    <dbReference type="NCBI Taxonomy" id="48144"/>
    <lineage>
        <taxon>Eukaryota</taxon>
        <taxon>Metazoa</taxon>
        <taxon>Ecdysozoa</taxon>
        <taxon>Arthropoda</taxon>
        <taxon>Crustacea</taxon>
        <taxon>Multicrustacea</taxon>
        <taxon>Malacostraca</taxon>
        <taxon>Eumalacostraca</taxon>
        <taxon>Eucarida</taxon>
        <taxon>Euphausiacea</taxon>
        <taxon>Euphausiidae</taxon>
        <taxon>Meganyctiphanes</taxon>
    </lineage>
</organism>
<evidence type="ECO:0000259" key="1">
    <source>
        <dbReference type="PROSITE" id="PS50878"/>
    </source>
</evidence>
<name>A0AAV2R265_MEGNR</name>
<comment type="caution">
    <text evidence="2">The sequence shown here is derived from an EMBL/GenBank/DDBJ whole genome shotgun (WGS) entry which is preliminary data.</text>
</comment>
<dbReference type="PANTHER" id="PTHR21301">
    <property type="entry name" value="REVERSE TRANSCRIPTASE"/>
    <property type="match status" value="1"/>
</dbReference>
<feature type="domain" description="Reverse transcriptase" evidence="1">
    <location>
        <begin position="1"/>
        <end position="121"/>
    </location>
</feature>